<dbReference type="AlphaFoldDB" id="A0A9W6UW29"/>
<keyword evidence="1" id="KW-0812">Transmembrane</keyword>
<keyword evidence="1" id="KW-0472">Membrane</keyword>
<organism evidence="2 3">
    <name type="scientific">Actinomadura rubrobrunea</name>
    <dbReference type="NCBI Taxonomy" id="115335"/>
    <lineage>
        <taxon>Bacteria</taxon>
        <taxon>Bacillati</taxon>
        <taxon>Actinomycetota</taxon>
        <taxon>Actinomycetes</taxon>
        <taxon>Streptosporangiales</taxon>
        <taxon>Thermomonosporaceae</taxon>
        <taxon>Actinomadura</taxon>
    </lineage>
</organism>
<keyword evidence="1" id="KW-1133">Transmembrane helix</keyword>
<reference evidence="2" key="1">
    <citation type="submission" date="2023-02" db="EMBL/GenBank/DDBJ databases">
        <title>Actinomadura rubrobrunea NBRC 14622.</title>
        <authorList>
            <person name="Ichikawa N."/>
            <person name="Sato H."/>
            <person name="Tonouchi N."/>
        </authorList>
    </citation>
    <scope>NUCLEOTIDE SEQUENCE</scope>
    <source>
        <strain evidence="2">NBRC 14622</strain>
    </source>
</reference>
<dbReference type="EMBL" id="BSRZ01000013">
    <property type="protein sequence ID" value="GLW66271.1"/>
    <property type="molecule type" value="Genomic_DNA"/>
</dbReference>
<protein>
    <submittedName>
        <fullName evidence="2">Uncharacterized protein</fullName>
    </submittedName>
</protein>
<proteinExistence type="predicted"/>
<comment type="caution">
    <text evidence="2">The sequence shown here is derived from an EMBL/GenBank/DDBJ whole genome shotgun (WGS) entry which is preliminary data.</text>
</comment>
<evidence type="ECO:0000256" key="1">
    <source>
        <dbReference type="SAM" id="Phobius"/>
    </source>
</evidence>
<keyword evidence="3" id="KW-1185">Reference proteome</keyword>
<feature type="transmembrane region" description="Helical" evidence="1">
    <location>
        <begin position="20"/>
        <end position="41"/>
    </location>
</feature>
<evidence type="ECO:0000313" key="2">
    <source>
        <dbReference type="EMBL" id="GLW66271.1"/>
    </source>
</evidence>
<accession>A0A9W6UW29</accession>
<dbReference type="Proteomes" id="UP001165124">
    <property type="component" value="Unassembled WGS sequence"/>
</dbReference>
<sequence>MAMRCHKVHEPVADAAPASLAVIAARLAVTVVAVVVAVGFADAGLLAHGAHLPEASGWTGGRDSTIMCV</sequence>
<evidence type="ECO:0000313" key="3">
    <source>
        <dbReference type="Proteomes" id="UP001165124"/>
    </source>
</evidence>
<name>A0A9W6UW29_9ACTN</name>
<gene>
    <name evidence="2" type="ORF">Arub01_45150</name>
</gene>